<proteinExistence type="predicted"/>
<evidence type="ECO:0000313" key="1">
    <source>
        <dbReference type="EMBL" id="VAW56205.1"/>
    </source>
</evidence>
<dbReference type="EMBL" id="UOFF01000195">
    <property type="protein sequence ID" value="VAW56205.1"/>
    <property type="molecule type" value="Genomic_DNA"/>
</dbReference>
<accession>A0A3B0WK22</accession>
<sequence>MAKTNQVANEQYQVRFMDIHYLQDRQTPDISLSGQMGGAFKGQNSEGVKYWSTSFDQLENADTDPKLIAQKVGIPYNSNNKYALVIVDNQKAAQITCAQAITPSFNELGKFAKRELPDTDPKKVDHYTSYIFK</sequence>
<gene>
    <name evidence="1" type="ORF">MNBD_GAMMA07-2445</name>
</gene>
<organism evidence="1">
    <name type="scientific">hydrothermal vent metagenome</name>
    <dbReference type="NCBI Taxonomy" id="652676"/>
    <lineage>
        <taxon>unclassified sequences</taxon>
        <taxon>metagenomes</taxon>
        <taxon>ecological metagenomes</taxon>
    </lineage>
</organism>
<name>A0A3B0WK22_9ZZZZ</name>
<dbReference type="AlphaFoldDB" id="A0A3B0WK22"/>
<protein>
    <submittedName>
        <fullName evidence="1">Uncharacterized protein</fullName>
    </submittedName>
</protein>
<reference evidence="1" key="1">
    <citation type="submission" date="2018-06" db="EMBL/GenBank/DDBJ databases">
        <authorList>
            <person name="Zhirakovskaya E."/>
        </authorList>
    </citation>
    <scope>NUCLEOTIDE SEQUENCE</scope>
</reference>